<dbReference type="SMART" id="SM00686">
    <property type="entry name" value="DM13"/>
    <property type="match status" value="1"/>
</dbReference>
<feature type="transmembrane region" description="Helical" evidence="3">
    <location>
        <begin position="12"/>
        <end position="32"/>
    </location>
</feature>
<evidence type="ECO:0000256" key="3">
    <source>
        <dbReference type="SAM" id="Phobius"/>
    </source>
</evidence>
<dbReference type="InterPro" id="IPR052126">
    <property type="entry name" value="Spindle_Org/Thrombomodulin"/>
</dbReference>
<evidence type="ECO:0000313" key="5">
    <source>
        <dbReference type="EMBL" id="CAD2156789.1"/>
    </source>
</evidence>
<feature type="compositionally biased region" description="Basic and acidic residues" evidence="2">
    <location>
        <begin position="135"/>
        <end position="154"/>
    </location>
</feature>
<dbReference type="PROSITE" id="PS51549">
    <property type="entry name" value="DM13"/>
    <property type="match status" value="1"/>
</dbReference>
<evidence type="ECO:0000256" key="1">
    <source>
        <dbReference type="ARBA" id="ARBA00022737"/>
    </source>
</evidence>
<feature type="domain" description="DM13" evidence="4">
    <location>
        <begin position="935"/>
        <end position="1043"/>
    </location>
</feature>
<evidence type="ECO:0000313" key="6">
    <source>
        <dbReference type="Proteomes" id="UP000580250"/>
    </source>
</evidence>
<dbReference type="PANTHER" id="PTHR24036:SF5">
    <property type="entry name" value="THROMBOMODULIN"/>
    <property type="match status" value="1"/>
</dbReference>
<dbReference type="OrthoDB" id="5854379at2759"/>
<evidence type="ECO:0000259" key="4">
    <source>
        <dbReference type="PROSITE" id="PS51549"/>
    </source>
</evidence>
<name>A0A6V7UHI8_MELEN</name>
<evidence type="ECO:0000256" key="2">
    <source>
        <dbReference type="SAM" id="MobiDB-lite"/>
    </source>
</evidence>
<feature type="region of interest" description="Disordered" evidence="2">
    <location>
        <begin position="229"/>
        <end position="265"/>
    </location>
</feature>
<keyword evidence="1" id="KW-0677">Repeat</keyword>
<comment type="caution">
    <text evidence="5">The sequence shown here is derived from an EMBL/GenBank/DDBJ whole genome shotgun (WGS) entry which is preliminary data.</text>
</comment>
<keyword evidence="3" id="KW-0812">Transmembrane</keyword>
<dbReference type="EMBL" id="CAJEWN010000063">
    <property type="protein sequence ID" value="CAD2156789.1"/>
    <property type="molecule type" value="Genomic_DNA"/>
</dbReference>
<proteinExistence type="predicted"/>
<dbReference type="InterPro" id="IPR019545">
    <property type="entry name" value="DM13_domain"/>
</dbReference>
<dbReference type="PANTHER" id="PTHR24036">
    <property type="entry name" value="SKELETOR-RELATED"/>
    <property type="match status" value="1"/>
</dbReference>
<feature type="compositionally biased region" description="Basic and acidic residues" evidence="2">
    <location>
        <begin position="181"/>
        <end position="191"/>
    </location>
</feature>
<sequence length="1068" mass="121072">MFIQQLQRLGRISLLIILKIIFTIFVSVLIVAQDVDRVQTENKYLDQSQNEKNNQHQNSNILLPFSLYEKMLLAKALDEHRAVELDEENFNKLKENKKEFPKFPKEEINNEEINKTKIIIYLPPPPSIYPQVLEKTSRKKGEKEGNKKEGLEQQRRRRPNPQLMLFKSHSSEQYAWKNKNTKNEEKHEKLNNNKQINTTKKPNKNKKEKETFSMSSDEHYTINRPITLFLPPPIRRNKNQNQNEDYKRENGRPVKRILNPPPITTTNNLNKGIALTKQMIPFAEEPPPPPIIASNNLENMRGQVPFIVPNDVNNQNDFASKLLGQLFPLNGGGENNNKPISPRMAAAPLAGSPFDLFSNGGGLASVGQSATPNPLLQMLTQGSTLEQITTLTRNLLQMSNGNKEILSTLMNAITGGGGGSQASKLTSSALATASLQKQPQLQNNAISAFLAGNKSLIPSAVIIEDEEVLGNRSSSGRFLEREEIREIASNGTITSFNGFTPEQRKLLAAAVLNGELDPEQAVRLLTSENITTAFETISELNKTNIDNSLFDYEEQQHQTFFGTKQKQSQHLINAESKLMEWIQQNRPRHSSENFNEVINKNVTTSSSPLTSPPSHDWNNNFVTSERLPYYGKYCGSFVEQTDSAASHNIAGALWAVDERHLLITKFNFIPLSKSENVTFWGGPSKPTGNAALDLFPSENGFIVEAIPIELNIFNGKIIEIEAKIFSNTLQPETHDKNKNGSEKVSEIKNKNQNSNLLAEREEEEEDEKIIIAANITSNSTKRDRRNLYNEIFDNITEEENDNFTRLVSYDTQQDDIEFKENKLEEKIILNNFTSLPVNLEAKNGSFENESFASSFIKNDKFASPNEEKILRNLKSTYYQQTLLLTLPPERLTKLLDWLAVWEHEENKEALAVVLIPKGLQIPSIVQIRAFPSPAIGINGVKMLQSGPIKVLDTKTIEVTEFTFLSDNLPAWFMVGKEIMPNAKGHIVPIFDKTNKSFNCDSLREYHNETVTLRLPDPFDIKDVFWFAIFSIPRNIPLSHIYLPYNDMQLPPDLVNLQTPQCIWRRNIV</sequence>
<organism evidence="5 6">
    <name type="scientific">Meloidogyne enterolobii</name>
    <name type="common">Root-knot nematode worm</name>
    <name type="synonym">Meloidogyne mayaguensis</name>
    <dbReference type="NCBI Taxonomy" id="390850"/>
    <lineage>
        <taxon>Eukaryota</taxon>
        <taxon>Metazoa</taxon>
        <taxon>Ecdysozoa</taxon>
        <taxon>Nematoda</taxon>
        <taxon>Chromadorea</taxon>
        <taxon>Rhabditida</taxon>
        <taxon>Tylenchina</taxon>
        <taxon>Tylenchomorpha</taxon>
        <taxon>Tylenchoidea</taxon>
        <taxon>Meloidogynidae</taxon>
        <taxon>Meloidogyninae</taxon>
        <taxon>Meloidogyne</taxon>
    </lineage>
</organism>
<dbReference type="AlphaFoldDB" id="A0A6V7UHI8"/>
<accession>A0A6V7UHI8</accession>
<feature type="region of interest" description="Disordered" evidence="2">
    <location>
        <begin position="135"/>
        <end position="215"/>
    </location>
</feature>
<keyword evidence="3" id="KW-0472">Membrane</keyword>
<protein>
    <recommendedName>
        <fullName evidence="4">DM13 domain-containing protein</fullName>
    </recommendedName>
</protein>
<keyword evidence="3" id="KW-1133">Transmembrane helix</keyword>
<feature type="compositionally biased region" description="Basic and acidic residues" evidence="2">
    <location>
        <begin position="205"/>
        <end position="215"/>
    </location>
</feature>
<gene>
    <name evidence="5" type="ORF">MENT_LOCUS12386</name>
</gene>
<reference evidence="5 6" key="1">
    <citation type="submission" date="2020-08" db="EMBL/GenBank/DDBJ databases">
        <authorList>
            <person name="Koutsovoulos G."/>
            <person name="Danchin GJ E."/>
        </authorList>
    </citation>
    <scope>NUCLEOTIDE SEQUENCE [LARGE SCALE GENOMIC DNA]</scope>
</reference>
<dbReference type="Proteomes" id="UP000580250">
    <property type="component" value="Unassembled WGS sequence"/>
</dbReference>